<evidence type="ECO:0000313" key="1">
    <source>
        <dbReference type="EMBL" id="KAJ7304565.1"/>
    </source>
</evidence>
<gene>
    <name evidence="1" type="ORF">DFH08DRAFT_793749</name>
</gene>
<dbReference type="Gene3D" id="3.30.710.10">
    <property type="entry name" value="Potassium Channel Kv1.1, Chain A"/>
    <property type="match status" value="1"/>
</dbReference>
<dbReference type="Proteomes" id="UP001218218">
    <property type="component" value="Unassembled WGS sequence"/>
</dbReference>
<name>A0AAD6Z201_9AGAR</name>
<dbReference type="EMBL" id="JARIHO010000101">
    <property type="protein sequence ID" value="KAJ7304565.1"/>
    <property type="molecule type" value="Genomic_DNA"/>
</dbReference>
<proteinExistence type="predicted"/>
<dbReference type="AlphaFoldDB" id="A0AAD6Z201"/>
<accession>A0AAD6Z201</accession>
<organism evidence="1 2">
    <name type="scientific">Mycena albidolilacea</name>
    <dbReference type="NCBI Taxonomy" id="1033008"/>
    <lineage>
        <taxon>Eukaryota</taxon>
        <taxon>Fungi</taxon>
        <taxon>Dikarya</taxon>
        <taxon>Basidiomycota</taxon>
        <taxon>Agaricomycotina</taxon>
        <taxon>Agaricomycetes</taxon>
        <taxon>Agaricomycetidae</taxon>
        <taxon>Agaricales</taxon>
        <taxon>Marasmiineae</taxon>
        <taxon>Mycenaceae</taxon>
        <taxon>Mycena</taxon>
    </lineage>
</organism>
<evidence type="ECO:0008006" key="3">
    <source>
        <dbReference type="Google" id="ProtNLM"/>
    </source>
</evidence>
<evidence type="ECO:0000313" key="2">
    <source>
        <dbReference type="Proteomes" id="UP001218218"/>
    </source>
</evidence>
<dbReference type="SUPFAM" id="SSF54695">
    <property type="entry name" value="POZ domain"/>
    <property type="match status" value="1"/>
</dbReference>
<protein>
    <recommendedName>
        <fullName evidence="3">BTB domain-containing protein</fullName>
    </recommendedName>
</protein>
<sequence length="325" mass="36780">MTDSTDEKNLKQVDGLWFDGDLVILRAGNHIFRVFTTVLKERSSVFASMFAFPQPPTPESETIGGVPVVNMHDDPAQLEFFLKAMFDPTFFLPPPAKTELDVVLGVLRLSNKYDVHFLCRRALEHLGTVHCMRLKDYHPDDSIATYDHLSDGSLIDGYLKTIKILVEVGALWMLPDAYFALYPVDLLGLIRAASWDGLGDSEKANCLRVFSHKVRMQPACALLEFLSAAETSCKVPNNCNRARQEAIRDHAWSSNLDIVDAWSEYGWAYLAEGLCELCLQEARDVYEQAKQNFWDDLPALFDLPDWATLEQLREKFLGPVVEENS</sequence>
<dbReference type="InterPro" id="IPR011333">
    <property type="entry name" value="SKP1/BTB/POZ_sf"/>
</dbReference>
<comment type="caution">
    <text evidence="1">The sequence shown here is derived from an EMBL/GenBank/DDBJ whole genome shotgun (WGS) entry which is preliminary data.</text>
</comment>
<reference evidence="1" key="1">
    <citation type="submission" date="2023-03" db="EMBL/GenBank/DDBJ databases">
        <title>Massive genome expansion in bonnet fungi (Mycena s.s.) driven by repeated elements and novel gene families across ecological guilds.</title>
        <authorList>
            <consortium name="Lawrence Berkeley National Laboratory"/>
            <person name="Harder C.B."/>
            <person name="Miyauchi S."/>
            <person name="Viragh M."/>
            <person name="Kuo A."/>
            <person name="Thoen E."/>
            <person name="Andreopoulos B."/>
            <person name="Lu D."/>
            <person name="Skrede I."/>
            <person name="Drula E."/>
            <person name="Henrissat B."/>
            <person name="Morin E."/>
            <person name="Kohler A."/>
            <person name="Barry K."/>
            <person name="LaButti K."/>
            <person name="Morin E."/>
            <person name="Salamov A."/>
            <person name="Lipzen A."/>
            <person name="Mereny Z."/>
            <person name="Hegedus B."/>
            <person name="Baldrian P."/>
            <person name="Stursova M."/>
            <person name="Weitz H."/>
            <person name="Taylor A."/>
            <person name="Grigoriev I.V."/>
            <person name="Nagy L.G."/>
            <person name="Martin F."/>
            <person name="Kauserud H."/>
        </authorList>
    </citation>
    <scope>NUCLEOTIDE SEQUENCE</scope>
    <source>
        <strain evidence="1">CBHHK002</strain>
    </source>
</reference>
<keyword evidence="2" id="KW-1185">Reference proteome</keyword>